<organism evidence="1 2">
    <name type="scientific">Triplophysa rosa</name>
    <name type="common">Cave loach</name>
    <dbReference type="NCBI Taxonomy" id="992332"/>
    <lineage>
        <taxon>Eukaryota</taxon>
        <taxon>Metazoa</taxon>
        <taxon>Chordata</taxon>
        <taxon>Craniata</taxon>
        <taxon>Vertebrata</taxon>
        <taxon>Euteleostomi</taxon>
        <taxon>Actinopterygii</taxon>
        <taxon>Neopterygii</taxon>
        <taxon>Teleostei</taxon>
        <taxon>Ostariophysi</taxon>
        <taxon>Cypriniformes</taxon>
        <taxon>Nemacheilidae</taxon>
        <taxon>Triplophysa</taxon>
    </lineage>
</organism>
<name>A0A9W7TBQ8_TRIRA</name>
<accession>A0A9W7TBQ8</accession>
<proteinExistence type="predicted"/>
<evidence type="ECO:0000313" key="1">
    <source>
        <dbReference type="EMBL" id="KAI7794054.1"/>
    </source>
</evidence>
<reference evidence="1" key="1">
    <citation type="submission" date="2021-02" db="EMBL/GenBank/DDBJ databases">
        <title>Comparative genomics reveals that relaxation of natural selection precedes convergent phenotypic evolution of cavefish.</title>
        <authorList>
            <person name="Peng Z."/>
        </authorList>
    </citation>
    <scope>NUCLEOTIDE SEQUENCE</scope>
    <source>
        <tissue evidence="1">Muscle</tissue>
    </source>
</reference>
<evidence type="ECO:0000313" key="2">
    <source>
        <dbReference type="Proteomes" id="UP001059041"/>
    </source>
</evidence>
<gene>
    <name evidence="1" type="ORF">IRJ41_014682</name>
</gene>
<dbReference type="EMBL" id="JAFHDT010000021">
    <property type="protein sequence ID" value="KAI7794054.1"/>
    <property type="molecule type" value="Genomic_DNA"/>
</dbReference>
<comment type="caution">
    <text evidence="1">The sequence shown here is derived from an EMBL/GenBank/DDBJ whole genome shotgun (WGS) entry which is preliminary data.</text>
</comment>
<feature type="non-terminal residue" evidence="1">
    <location>
        <position position="1"/>
    </location>
</feature>
<dbReference type="Proteomes" id="UP001059041">
    <property type="component" value="Linkage Group LG21"/>
</dbReference>
<protein>
    <submittedName>
        <fullName evidence="1">Uncharacterized protein</fullName>
    </submittedName>
</protein>
<sequence length="142" mass="16480">NVKKVQTENISSQDDCNLKCKQYLISLFGESTAEYFLSPFSCSKDVPHWFSQLRDDMRDDMSAGALWDALTQRSTQISQESNTDLSMIARRVVDWKTLKEQDHLKHLSGVRHMFRTAQRNQAITALLLQHNPRFNSEMNNDK</sequence>
<dbReference type="AlphaFoldDB" id="A0A9W7TBQ8"/>
<keyword evidence="2" id="KW-1185">Reference proteome</keyword>